<dbReference type="Gene3D" id="3.40.50.300">
    <property type="entry name" value="P-loop containing nucleotide triphosphate hydrolases"/>
    <property type="match status" value="1"/>
</dbReference>
<dbReference type="InterPro" id="IPR011009">
    <property type="entry name" value="Kinase-like_dom_sf"/>
</dbReference>
<accession>A0A133XP46</accession>
<dbReference type="InterPro" id="IPR052732">
    <property type="entry name" value="Cell-binding_unc_protein"/>
</dbReference>
<comment type="caution">
    <text evidence="1">The sequence shown here is derived from an EMBL/GenBank/DDBJ whole genome shotgun (WGS) entry which is preliminary data.</text>
</comment>
<dbReference type="Gene3D" id="3.90.1200.10">
    <property type="match status" value="1"/>
</dbReference>
<dbReference type="EMBL" id="LODL01000002">
    <property type="protein sequence ID" value="KXB32712.1"/>
    <property type="molecule type" value="Genomic_DNA"/>
</dbReference>
<proteinExistence type="predicted"/>
<dbReference type="PANTHER" id="PTHR43883:SF1">
    <property type="entry name" value="GLUCONOKINASE"/>
    <property type="match status" value="1"/>
</dbReference>
<dbReference type="Pfam" id="PF13671">
    <property type="entry name" value="AAA_33"/>
    <property type="match status" value="1"/>
</dbReference>
<evidence type="ECO:0000313" key="2">
    <source>
        <dbReference type="Proteomes" id="UP000070186"/>
    </source>
</evidence>
<dbReference type="STRING" id="281362.AT959_00485"/>
<organism evidence="1 2">
    <name type="scientific">Dechloromonas denitrificans</name>
    <dbReference type="NCBI Taxonomy" id="281362"/>
    <lineage>
        <taxon>Bacteria</taxon>
        <taxon>Pseudomonadati</taxon>
        <taxon>Pseudomonadota</taxon>
        <taxon>Betaproteobacteria</taxon>
        <taxon>Rhodocyclales</taxon>
        <taxon>Azonexaceae</taxon>
        <taxon>Dechloromonas</taxon>
    </lineage>
</organism>
<dbReference type="SUPFAM" id="SSF52540">
    <property type="entry name" value="P-loop containing nucleoside triphosphate hydrolases"/>
    <property type="match status" value="1"/>
</dbReference>
<dbReference type="PANTHER" id="PTHR43883">
    <property type="entry name" value="SLR0207 PROTEIN"/>
    <property type="match status" value="1"/>
</dbReference>
<dbReference type="Proteomes" id="UP000070186">
    <property type="component" value="Unassembled WGS sequence"/>
</dbReference>
<dbReference type="SUPFAM" id="SSF56112">
    <property type="entry name" value="Protein kinase-like (PK-like)"/>
    <property type="match status" value="1"/>
</dbReference>
<evidence type="ECO:0008006" key="3">
    <source>
        <dbReference type="Google" id="ProtNLM"/>
    </source>
</evidence>
<name>A0A133XP46_9RHOO</name>
<gene>
    <name evidence="1" type="ORF">AT959_00485</name>
</gene>
<evidence type="ECO:0000313" key="1">
    <source>
        <dbReference type="EMBL" id="KXB32712.1"/>
    </source>
</evidence>
<keyword evidence="2" id="KW-1185">Reference proteome</keyword>
<reference evidence="1 2" key="1">
    <citation type="submission" date="2015-12" db="EMBL/GenBank/DDBJ databases">
        <title>Nitrous oxide reduction kinetics distinguish bacteria harboring typical versus atypical NosZ.</title>
        <authorList>
            <person name="Yoon S."/>
            <person name="Nissen S."/>
            <person name="Park D."/>
            <person name="Sanford R.A."/>
            <person name="Loeffler F.E."/>
        </authorList>
    </citation>
    <scope>NUCLEOTIDE SEQUENCE [LARGE SCALE GENOMIC DNA]</scope>
    <source>
        <strain evidence="1 2">ATCC BAA-841</strain>
    </source>
</reference>
<dbReference type="InterPro" id="IPR027417">
    <property type="entry name" value="P-loop_NTPase"/>
</dbReference>
<protein>
    <recommendedName>
        <fullName evidence="3">Aminoglycoside phosphotransferase</fullName>
    </recommendedName>
</protein>
<dbReference type="AlphaFoldDB" id="A0A133XP46"/>
<sequence length="527" mass="57255">MNRPLPAARPEKPAAWLARLLEAAAYPHPVSQIRRLETHISHVFLTGHFAYKIKKAVDLGFLDFSSLAQRRFYCQEELRLNRRLAPDLYLAVVPISDAAGGCLIGGPAPAVEYAVKMLEFPQSALLDGMLAQGAVTTAQIDALADRIAGFHQDIPRAGSGDDYGTPSAVWGAISGAMARLREQLGGPADAAALAQLSAIERWAHREFGRRQGLLAERKSSGFVRECHGDLHLGNIAWWPDEPQIFDGIEFSANLRWIDTISELAFTSMDLAAHGRADYAWRFLNRSLESSGDYGGLQLLPFYEVYRAIVRAMVARIRAAQGGATATGAERYLACAEQTTKPRRRLLILMHGLSGAGKTTVAQAVLESIGAIRIRADVERKRLAGLAPTVRDGCGIDSGIYSAESTRATYRHLVQLARQILDAGFPVVVDAASLQGWQRAIFRSQAQAQGVPFRLLSCRAEVAQLSERLQARALANCDASDAGPPVLRHQLQNSEPLTAAEARECLVVDGREGSLAAVLRQLVEEAAP</sequence>
<dbReference type="RefSeq" id="WP_066879296.1">
    <property type="nucleotide sequence ID" value="NZ_LODL01000002.1"/>
</dbReference>